<evidence type="ECO:0000313" key="1">
    <source>
        <dbReference type="EMBL" id="BAT72880.1"/>
    </source>
</evidence>
<reference evidence="1 2" key="1">
    <citation type="journal article" date="2015" name="Sci. Rep.">
        <title>The power of single molecule real-time sequencing technology in the de novo assembly of a eukaryotic genome.</title>
        <authorList>
            <person name="Sakai H."/>
            <person name="Naito K."/>
            <person name="Ogiso-Tanaka E."/>
            <person name="Takahashi Y."/>
            <person name="Iseki K."/>
            <person name="Muto C."/>
            <person name="Satou K."/>
            <person name="Teruya K."/>
            <person name="Shiroma A."/>
            <person name="Shimoji M."/>
            <person name="Hirano T."/>
            <person name="Itoh T."/>
            <person name="Kaga A."/>
            <person name="Tomooka N."/>
        </authorList>
    </citation>
    <scope>NUCLEOTIDE SEQUENCE [LARGE SCALE GENOMIC DNA]</scope>
    <source>
        <strain evidence="2">cv. Shumari</strain>
    </source>
</reference>
<dbReference type="Proteomes" id="UP000291084">
    <property type="component" value="Chromosome 1"/>
</dbReference>
<name>A0A0S3QX23_PHAAN</name>
<sequence length="81" mass="9124">MGWKELLSRIKEEDRGEEVNKSTTPARPLVAIGAAACGLVKVNGVLWLNPKHRFWNGARMMQVDLLGCRQPFFFPLTLVTI</sequence>
<dbReference type="AlphaFoldDB" id="A0A0S3QX23"/>
<accession>A0A0S3QX23</accession>
<dbReference type="EMBL" id="AP015034">
    <property type="protein sequence ID" value="BAT72880.1"/>
    <property type="molecule type" value="Genomic_DNA"/>
</dbReference>
<organism evidence="1 2">
    <name type="scientific">Vigna angularis var. angularis</name>
    <dbReference type="NCBI Taxonomy" id="157739"/>
    <lineage>
        <taxon>Eukaryota</taxon>
        <taxon>Viridiplantae</taxon>
        <taxon>Streptophyta</taxon>
        <taxon>Embryophyta</taxon>
        <taxon>Tracheophyta</taxon>
        <taxon>Spermatophyta</taxon>
        <taxon>Magnoliopsida</taxon>
        <taxon>eudicotyledons</taxon>
        <taxon>Gunneridae</taxon>
        <taxon>Pentapetalae</taxon>
        <taxon>rosids</taxon>
        <taxon>fabids</taxon>
        <taxon>Fabales</taxon>
        <taxon>Fabaceae</taxon>
        <taxon>Papilionoideae</taxon>
        <taxon>50 kb inversion clade</taxon>
        <taxon>NPAAA clade</taxon>
        <taxon>indigoferoid/millettioid clade</taxon>
        <taxon>Phaseoleae</taxon>
        <taxon>Vigna</taxon>
    </lineage>
</organism>
<protein>
    <submittedName>
        <fullName evidence="1">Uncharacterized protein</fullName>
    </submittedName>
</protein>
<keyword evidence="2" id="KW-1185">Reference proteome</keyword>
<evidence type="ECO:0000313" key="2">
    <source>
        <dbReference type="Proteomes" id="UP000291084"/>
    </source>
</evidence>
<proteinExistence type="predicted"/>
<gene>
    <name evidence="1" type="primary">Vigan.01G032300</name>
    <name evidence="1" type="ORF">VIGAN_01032300</name>
</gene>